<keyword evidence="2" id="KW-1185">Reference proteome</keyword>
<dbReference type="GO" id="GO:0008168">
    <property type="term" value="F:methyltransferase activity"/>
    <property type="evidence" value="ECO:0007669"/>
    <property type="project" value="UniProtKB-KW"/>
</dbReference>
<sequence length="226" mass="26346">MDQRIMQVNVFKFLTAPFRSFETDKKDSSMLDDTLSPSLFRKDNAFDDLYPEHIRALSPMHWTSVDIAKKAGEFLAMPDAKVLDIGSGVGKFCLVAGFFHPGTTFYGIEQRSELFTFAEMAREEIDLLNVSFIHGNLTELAFDDYDHFYFYNPFYENIEPDSRIDYAVKTSFELYDRYSRFVYEMLDKKPPETRLVTFHGADGQVPPGYRLVSNSYSRFLKMWIKE</sequence>
<keyword evidence="1" id="KW-0808">Transferase</keyword>
<gene>
    <name evidence="1" type="ORF">NPE20_04300</name>
</gene>
<keyword evidence="1" id="KW-0489">Methyltransferase</keyword>
<dbReference type="EMBL" id="JANHOH010000001">
    <property type="protein sequence ID" value="MCQ6957162.1"/>
    <property type="molecule type" value="Genomic_DNA"/>
</dbReference>
<dbReference type="CDD" id="cd02440">
    <property type="entry name" value="AdoMet_MTases"/>
    <property type="match status" value="1"/>
</dbReference>
<organism evidence="1 2">
    <name type="scientific">Mucilaginibacter aquariorum</name>
    <dbReference type="NCBI Taxonomy" id="2967225"/>
    <lineage>
        <taxon>Bacteria</taxon>
        <taxon>Pseudomonadati</taxon>
        <taxon>Bacteroidota</taxon>
        <taxon>Sphingobacteriia</taxon>
        <taxon>Sphingobacteriales</taxon>
        <taxon>Sphingobacteriaceae</taxon>
        <taxon>Mucilaginibacter</taxon>
    </lineage>
</organism>
<dbReference type="InterPro" id="IPR029063">
    <property type="entry name" value="SAM-dependent_MTases_sf"/>
</dbReference>
<dbReference type="RefSeq" id="WP_256537371.1">
    <property type="nucleotide sequence ID" value="NZ_JANHOH010000001.1"/>
</dbReference>
<reference evidence="1 2" key="1">
    <citation type="submission" date="2022-07" db="EMBL/GenBank/DDBJ databases">
        <title>Mucilaginibacter sp. JC4.</title>
        <authorList>
            <person name="Le V."/>
            <person name="Ko S.-R."/>
            <person name="Ahn C.-Y."/>
            <person name="Oh H.-M."/>
        </authorList>
    </citation>
    <scope>NUCLEOTIDE SEQUENCE [LARGE SCALE GENOMIC DNA]</scope>
    <source>
        <strain evidence="1 2">JC4</strain>
    </source>
</reference>
<dbReference type="GO" id="GO:0032259">
    <property type="term" value="P:methylation"/>
    <property type="evidence" value="ECO:0007669"/>
    <property type="project" value="UniProtKB-KW"/>
</dbReference>
<proteinExistence type="predicted"/>
<dbReference type="Proteomes" id="UP001204376">
    <property type="component" value="Unassembled WGS sequence"/>
</dbReference>
<comment type="caution">
    <text evidence="1">The sequence shown here is derived from an EMBL/GenBank/DDBJ whole genome shotgun (WGS) entry which is preliminary data.</text>
</comment>
<dbReference type="SUPFAM" id="SSF53335">
    <property type="entry name" value="S-adenosyl-L-methionine-dependent methyltransferases"/>
    <property type="match status" value="1"/>
</dbReference>
<evidence type="ECO:0000313" key="1">
    <source>
        <dbReference type="EMBL" id="MCQ6957162.1"/>
    </source>
</evidence>
<accession>A0ABT1SY15</accession>
<evidence type="ECO:0000313" key="2">
    <source>
        <dbReference type="Proteomes" id="UP001204376"/>
    </source>
</evidence>
<protein>
    <submittedName>
        <fullName evidence="1">Class I SAM-dependent methyltransferase</fullName>
    </submittedName>
</protein>
<dbReference type="Gene3D" id="3.40.50.150">
    <property type="entry name" value="Vaccinia Virus protein VP39"/>
    <property type="match status" value="1"/>
</dbReference>
<name>A0ABT1SY15_9SPHI</name>